<reference evidence="2" key="1">
    <citation type="submission" date="2015-08" db="EMBL/GenBank/DDBJ databases">
        <title>Vibrio galatheae sp. nov., a novel member of the Vibrionaceae family isolated from the Solomon Islands.</title>
        <authorList>
            <person name="Giubergia S."/>
            <person name="Machado H."/>
            <person name="Mateiu R.V."/>
            <person name="Gram L."/>
        </authorList>
    </citation>
    <scope>NUCLEOTIDE SEQUENCE [LARGE SCALE GENOMIC DNA]</scope>
    <source>
        <strain evidence="2">DSM 19134</strain>
    </source>
</reference>
<dbReference type="AlphaFoldDB" id="A0A0M0I4W8"/>
<accession>A0A0M0I4W8</accession>
<keyword evidence="2" id="KW-1185">Reference proteome</keyword>
<organism evidence="1 2">
    <name type="scientific">Vibrio hepatarius</name>
    <dbReference type="NCBI Taxonomy" id="171383"/>
    <lineage>
        <taxon>Bacteria</taxon>
        <taxon>Pseudomonadati</taxon>
        <taxon>Pseudomonadota</taxon>
        <taxon>Gammaproteobacteria</taxon>
        <taxon>Vibrionales</taxon>
        <taxon>Vibrionaceae</taxon>
        <taxon>Vibrio</taxon>
        <taxon>Vibrio oreintalis group</taxon>
    </lineage>
</organism>
<sequence length="114" mass="13334">MFVLHSYMHQERVLARLQEEVNKLYKDGVLHKPASASSALLTRTINKLLRESPLAMPARTLHVLIPFLKEKDTITFNDVSELLNAHGINDSIQHHKWLQFIEEVFVYINHTNRY</sequence>
<gene>
    <name evidence="1" type="ORF">AKJ31_02030</name>
</gene>
<evidence type="ECO:0000313" key="2">
    <source>
        <dbReference type="Proteomes" id="UP000037530"/>
    </source>
</evidence>
<dbReference type="Proteomes" id="UP000037530">
    <property type="component" value="Unassembled WGS sequence"/>
</dbReference>
<evidence type="ECO:0000313" key="1">
    <source>
        <dbReference type="EMBL" id="KOO09162.1"/>
    </source>
</evidence>
<protein>
    <submittedName>
        <fullName evidence="1">Uncharacterized protein</fullName>
    </submittedName>
</protein>
<dbReference type="RefSeq" id="WP_053407417.1">
    <property type="nucleotide sequence ID" value="NZ_LHPI01000001.1"/>
</dbReference>
<proteinExistence type="predicted"/>
<name>A0A0M0I4W8_9VIBR</name>
<dbReference type="PATRIC" id="fig|171383.3.peg.422"/>
<dbReference type="EMBL" id="LHPI01000001">
    <property type="protein sequence ID" value="KOO09162.1"/>
    <property type="molecule type" value="Genomic_DNA"/>
</dbReference>
<dbReference type="STRING" id="171383.AKJ31_02030"/>
<comment type="caution">
    <text evidence="1">The sequence shown here is derived from an EMBL/GenBank/DDBJ whole genome shotgun (WGS) entry which is preliminary data.</text>
</comment>